<dbReference type="RefSeq" id="WP_089689929.1">
    <property type="nucleotide sequence ID" value="NZ_DALZIY010000001.1"/>
</dbReference>
<dbReference type="EMBL" id="FNWQ01000001">
    <property type="protein sequence ID" value="SEH28507.1"/>
    <property type="molecule type" value="Genomic_DNA"/>
</dbReference>
<gene>
    <name evidence="1" type="ORF">SAMN05421593_0725</name>
</gene>
<evidence type="ECO:0000313" key="2">
    <source>
        <dbReference type="Proteomes" id="UP000198561"/>
    </source>
</evidence>
<dbReference type="AlphaFoldDB" id="A0A1H6GYA9"/>
<name>A0A1H6GYA9_CHRCI</name>
<dbReference type="Proteomes" id="UP000198561">
    <property type="component" value="Unassembled WGS sequence"/>
</dbReference>
<dbReference type="OrthoDB" id="1257697at2"/>
<organism evidence="1 2">
    <name type="scientific">Chryseobacterium culicis</name>
    <dbReference type="NCBI Taxonomy" id="680127"/>
    <lineage>
        <taxon>Bacteria</taxon>
        <taxon>Pseudomonadati</taxon>
        <taxon>Bacteroidota</taxon>
        <taxon>Flavobacteriia</taxon>
        <taxon>Flavobacteriales</taxon>
        <taxon>Weeksellaceae</taxon>
        <taxon>Chryseobacterium group</taxon>
        <taxon>Chryseobacterium</taxon>
    </lineage>
</organism>
<dbReference type="STRING" id="680127.SAMN05421593_0725"/>
<proteinExistence type="predicted"/>
<sequence>MIGKYEYLLSFNFLLNKFVKQHKKAGKIRDYNIPIEDYNFYSFYNILQNDFDIESMVVRLDDWNDIEELSFPAIAFLKINGGIFVLMHDYRDGKVFWESKEYGKQVNTFSLFKKISDQVFLIS</sequence>
<accession>A0A1H6GYA9</accession>
<reference evidence="1 2" key="1">
    <citation type="submission" date="2016-10" db="EMBL/GenBank/DDBJ databases">
        <authorList>
            <person name="de Groot N.N."/>
        </authorList>
    </citation>
    <scope>NUCLEOTIDE SEQUENCE [LARGE SCALE GENOMIC DNA]</scope>
    <source>
        <strain evidence="1 2">DSM 23031</strain>
    </source>
</reference>
<evidence type="ECO:0000313" key="1">
    <source>
        <dbReference type="EMBL" id="SEH28507.1"/>
    </source>
</evidence>
<protein>
    <recommendedName>
        <fullName evidence="3">Peptidase C39 domain-containing protein</fullName>
    </recommendedName>
</protein>
<evidence type="ECO:0008006" key="3">
    <source>
        <dbReference type="Google" id="ProtNLM"/>
    </source>
</evidence>